<gene>
    <name evidence="1" type="ORF">BRADI_2g15592v3</name>
</gene>
<dbReference type="Gramene" id="PNT70672">
    <property type="protein sequence ID" value="PNT70672"/>
    <property type="gene ID" value="BRADI_2g15592v3"/>
</dbReference>
<sequence length="168" mass="18393">MVSPNTATDGAHIGASFTVSAKTPPNTAPVLAHSSPTWHRHVVTRGGLLRGVRRDTNVHGACLGALFTNSWRGLLHIQQHLHRHLQHQVCSLIHMADGIPASNHLPQHRRGEATPPTCPCTDEVHHQHHTLLLGTDEAKARHYVRSDEADILQAGYQQGEGHFINLSS</sequence>
<reference evidence="2" key="3">
    <citation type="submission" date="2018-08" db="UniProtKB">
        <authorList>
            <consortium name="EnsemblPlants"/>
        </authorList>
    </citation>
    <scope>IDENTIFICATION</scope>
    <source>
        <strain evidence="2">cv. Bd21</strain>
    </source>
</reference>
<evidence type="ECO:0000313" key="3">
    <source>
        <dbReference type="Proteomes" id="UP000008810"/>
    </source>
</evidence>
<dbReference type="Proteomes" id="UP000008810">
    <property type="component" value="Chromosome 2"/>
</dbReference>
<organism evidence="1">
    <name type="scientific">Brachypodium distachyon</name>
    <name type="common">Purple false brome</name>
    <name type="synonym">Trachynia distachya</name>
    <dbReference type="NCBI Taxonomy" id="15368"/>
    <lineage>
        <taxon>Eukaryota</taxon>
        <taxon>Viridiplantae</taxon>
        <taxon>Streptophyta</taxon>
        <taxon>Embryophyta</taxon>
        <taxon>Tracheophyta</taxon>
        <taxon>Spermatophyta</taxon>
        <taxon>Magnoliopsida</taxon>
        <taxon>Liliopsida</taxon>
        <taxon>Poales</taxon>
        <taxon>Poaceae</taxon>
        <taxon>BOP clade</taxon>
        <taxon>Pooideae</taxon>
        <taxon>Stipodae</taxon>
        <taxon>Brachypodieae</taxon>
        <taxon>Brachypodium</taxon>
    </lineage>
</organism>
<name>A0A2K2D8R3_BRADI</name>
<dbReference type="InParanoid" id="A0A2K2D8R3"/>
<evidence type="ECO:0000313" key="2">
    <source>
        <dbReference type="EnsemblPlants" id="PNT70672"/>
    </source>
</evidence>
<reference evidence="1" key="2">
    <citation type="submission" date="2017-06" db="EMBL/GenBank/DDBJ databases">
        <title>WGS assembly of Brachypodium distachyon.</title>
        <authorList>
            <consortium name="The International Brachypodium Initiative"/>
            <person name="Lucas S."/>
            <person name="Harmon-Smith M."/>
            <person name="Lail K."/>
            <person name="Tice H."/>
            <person name="Grimwood J."/>
            <person name="Bruce D."/>
            <person name="Barry K."/>
            <person name="Shu S."/>
            <person name="Lindquist E."/>
            <person name="Wang M."/>
            <person name="Pitluck S."/>
            <person name="Vogel J.P."/>
            <person name="Garvin D.F."/>
            <person name="Mockler T.C."/>
            <person name="Schmutz J."/>
            <person name="Rokhsar D."/>
            <person name="Bevan M.W."/>
        </authorList>
    </citation>
    <scope>NUCLEOTIDE SEQUENCE</scope>
    <source>
        <strain evidence="1">Bd21</strain>
    </source>
</reference>
<protein>
    <submittedName>
        <fullName evidence="1 2">Uncharacterized protein</fullName>
    </submittedName>
</protein>
<reference evidence="1 2" key="1">
    <citation type="journal article" date="2010" name="Nature">
        <title>Genome sequencing and analysis of the model grass Brachypodium distachyon.</title>
        <authorList>
            <consortium name="International Brachypodium Initiative"/>
        </authorList>
    </citation>
    <scope>NUCLEOTIDE SEQUENCE [LARGE SCALE GENOMIC DNA]</scope>
    <source>
        <strain evidence="1 2">Bd21</strain>
    </source>
</reference>
<evidence type="ECO:0000313" key="1">
    <source>
        <dbReference type="EMBL" id="PNT70672.1"/>
    </source>
</evidence>
<dbReference type="EnsemblPlants" id="PNT70672">
    <property type="protein sequence ID" value="PNT70672"/>
    <property type="gene ID" value="BRADI_2g15592v3"/>
</dbReference>
<accession>A0A2K2D8R3</accession>
<keyword evidence="3" id="KW-1185">Reference proteome</keyword>
<dbReference type="EMBL" id="CM000881">
    <property type="protein sequence ID" value="PNT70672.1"/>
    <property type="molecule type" value="Genomic_DNA"/>
</dbReference>
<proteinExistence type="predicted"/>
<dbReference type="AlphaFoldDB" id="A0A2K2D8R3"/>